<organism evidence="2 3">
    <name type="scientific">Allocatelliglobosispora scoriae</name>
    <dbReference type="NCBI Taxonomy" id="643052"/>
    <lineage>
        <taxon>Bacteria</taxon>
        <taxon>Bacillati</taxon>
        <taxon>Actinomycetota</taxon>
        <taxon>Actinomycetes</taxon>
        <taxon>Micromonosporales</taxon>
        <taxon>Micromonosporaceae</taxon>
        <taxon>Allocatelliglobosispora</taxon>
    </lineage>
</organism>
<comment type="caution">
    <text evidence="2">The sequence shown here is derived from an EMBL/GenBank/DDBJ whole genome shotgun (WGS) entry which is preliminary data.</text>
</comment>
<dbReference type="AlphaFoldDB" id="A0A841C5P6"/>
<protein>
    <submittedName>
        <fullName evidence="2">O-antigen/teichoic acid export membrane protein</fullName>
    </submittedName>
</protein>
<reference evidence="2 3" key="1">
    <citation type="submission" date="2020-08" db="EMBL/GenBank/DDBJ databases">
        <title>Sequencing the genomes of 1000 actinobacteria strains.</title>
        <authorList>
            <person name="Klenk H.-P."/>
        </authorList>
    </citation>
    <scope>NUCLEOTIDE SEQUENCE [LARGE SCALE GENOMIC DNA]</scope>
    <source>
        <strain evidence="2 3">DSM 45362</strain>
    </source>
</reference>
<evidence type="ECO:0000313" key="2">
    <source>
        <dbReference type="EMBL" id="MBB5874619.1"/>
    </source>
</evidence>
<accession>A0A841C5P6</accession>
<feature type="transmembrane region" description="Helical" evidence="1">
    <location>
        <begin position="20"/>
        <end position="42"/>
    </location>
</feature>
<keyword evidence="1" id="KW-1133">Transmembrane helix</keyword>
<keyword evidence="1" id="KW-0472">Membrane</keyword>
<sequence>MSDAEPLKQKRPTWTWMERALTLAAIAELAYSVTTFVGKGSIRLSEFFGDHAGVAYSVAGVFCVVGTVVAGVAYWKYRKPFVPFGPDRGRHLRRLVLFGIFLIGSSVLAAALTAVAAG</sequence>
<feature type="transmembrane region" description="Helical" evidence="1">
    <location>
        <begin position="54"/>
        <end position="75"/>
    </location>
</feature>
<proteinExistence type="predicted"/>
<name>A0A841C5P6_9ACTN</name>
<keyword evidence="3" id="KW-1185">Reference proteome</keyword>
<feature type="transmembrane region" description="Helical" evidence="1">
    <location>
        <begin position="95"/>
        <end position="117"/>
    </location>
</feature>
<dbReference type="EMBL" id="JACHMN010000003">
    <property type="protein sequence ID" value="MBB5874619.1"/>
    <property type="molecule type" value="Genomic_DNA"/>
</dbReference>
<evidence type="ECO:0000313" key="3">
    <source>
        <dbReference type="Proteomes" id="UP000587527"/>
    </source>
</evidence>
<dbReference type="RefSeq" id="WP_184846882.1">
    <property type="nucleotide sequence ID" value="NZ_JACHMN010000003.1"/>
</dbReference>
<gene>
    <name evidence="2" type="ORF">F4553_008053</name>
</gene>
<evidence type="ECO:0000256" key="1">
    <source>
        <dbReference type="SAM" id="Phobius"/>
    </source>
</evidence>
<dbReference type="Proteomes" id="UP000587527">
    <property type="component" value="Unassembled WGS sequence"/>
</dbReference>
<keyword evidence="1" id="KW-0812">Transmembrane</keyword>